<evidence type="ECO:0000256" key="1">
    <source>
        <dbReference type="ARBA" id="ARBA00001946"/>
    </source>
</evidence>
<proteinExistence type="inferred from homology"/>
<dbReference type="PRINTS" id="PR00509">
    <property type="entry name" value="PGMPMM"/>
</dbReference>
<evidence type="ECO:0000313" key="12">
    <source>
        <dbReference type="Proteomes" id="UP000182248"/>
    </source>
</evidence>
<dbReference type="InterPro" id="IPR016055">
    <property type="entry name" value="A-D-PHexomutase_a/b/a-I/II/III"/>
</dbReference>
<name>A0A1K1MTD8_9FLAO</name>
<feature type="domain" description="Alpha-D-phosphohexomutase alpha/beta/alpha" evidence="9">
    <location>
        <begin position="208"/>
        <end position="313"/>
    </location>
</feature>
<feature type="domain" description="Alpha-D-phosphohexomutase alpha/beta/alpha" evidence="10">
    <location>
        <begin position="320"/>
        <end position="440"/>
    </location>
</feature>
<dbReference type="AlphaFoldDB" id="A0A1K1MTD8"/>
<dbReference type="OrthoDB" id="9806956at2"/>
<keyword evidence="12" id="KW-1185">Reference proteome</keyword>
<keyword evidence="6" id="KW-0413">Isomerase</keyword>
<evidence type="ECO:0000256" key="4">
    <source>
        <dbReference type="ARBA" id="ARBA00022723"/>
    </source>
</evidence>
<dbReference type="Gene3D" id="3.40.120.10">
    <property type="entry name" value="Alpha-D-Glucose-1,6-Bisphosphate, subunit A, domain 3"/>
    <property type="match status" value="3"/>
</dbReference>
<comment type="similarity">
    <text evidence="2 7">Belongs to the phosphohexose mutase family.</text>
</comment>
<dbReference type="SUPFAM" id="SSF53738">
    <property type="entry name" value="Phosphoglucomutase, first 3 domains"/>
    <property type="match status" value="3"/>
</dbReference>
<dbReference type="InterPro" id="IPR016066">
    <property type="entry name" value="A-D-PHexomutase_CS"/>
</dbReference>
<dbReference type="Proteomes" id="UP000182248">
    <property type="component" value="Unassembled WGS sequence"/>
</dbReference>
<dbReference type="GO" id="GO:0008973">
    <property type="term" value="F:phosphopentomutase activity"/>
    <property type="evidence" value="ECO:0007669"/>
    <property type="project" value="TreeGrafter"/>
</dbReference>
<evidence type="ECO:0000259" key="9">
    <source>
        <dbReference type="Pfam" id="PF02879"/>
    </source>
</evidence>
<dbReference type="InterPro" id="IPR005841">
    <property type="entry name" value="Alpha-D-phosphohexomutase_SF"/>
</dbReference>
<dbReference type="InterPro" id="IPR005844">
    <property type="entry name" value="A-D-PHexomutase_a/b/a-I"/>
</dbReference>
<dbReference type="Pfam" id="PF02880">
    <property type="entry name" value="PGM_PMM_III"/>
    <property type="match status" value="1"/>
</dbReference>
<evidence type="ECO:0000256" key="5">
    <source>
        <dbReference type="ARBA" id="ARBA00022842"/>
    </source>
</evidence>
<dbReference type="Gene3D" id="3.30.310.50">
    <property type="entry name" value="Alpha-D-phosphohexomutase, C-terminal domain"/>
    <property type="match status" value="1"/>
</dbReference>
<dbReference type="SUPFAM" id="SSF55957">
    <property type="entry name" value="Phosphoglucomutase, C-terminal domain"/>
    <property type="match status" value="1"/>
</dbReference>
<accession>A0A1K1MTD8</accession>
<evidence type="ECO:0000256" key="7">
    <source>
        <dbReference type="RuleBase" id="RU004326"/>
    </source>
</evidence>
<evidence type="ECO:0000259" key="10">
    <source>
        <dbReference type="Pfam" id="PF02880"/>
    </source>
</evidence>
<sequence length="574" mass="63650">MQADEKILQKVNEWLSPAFDEATKEKIKDLIENAPKELTESFYKDLEFGTGGMRGVMGVGSNRINKYTLGKNTQGLSNYLKKTYPDEELKVAIAYDCRHNSDTLAKVVAEVFSANGIKVYLFSALRPTPELSFSVKHLGCHCGIVLTASHNPPEYNGYKVYWTDGGQIVPPQDGEIIGEIDDLSFEDIRFTPNEELISYIDKEVDEAFINASVKNGSFNARGKDDFKIVFTSLHGTSITILPEVLKRAGYKNVYIVDEQATPDGDFPTVKSPNPEEPEALTMALQKAEEVGADMVIGTDPDSDRLGIAVRDTKGKLILLNGNQTMVLMTNFLLNQWKKQGRITGNEFIGSTIVSTPLMNRLAEAYGVECKTGLTGFKWIAKMIKDHPEQPFIGGGEESFGFMVGDFVRDKDAVTSSLLACEIAAEAKAEGSSLYEKLLHMYVDFSFYKEHLISLVKKGMEGAAEISQIMIDLRNKPLQQINGSRVTFIEDYQSSVSRNMITGEEKALDIPKSNVLIYYTEDGSKIAARPSGTEPKIKFYVSVCTDLDIIERFEATEEALTQRINNIVLDMGIGA</sequence>
<comment type="cofactor">
    <cofactor evidence="1">
        <name>Mg(2+)</name>
        <dbReference type="ChEBI" id="CHEBI:18420"/>
    </cofactor>
</comment>
<dbReference type="InterPro" id="IPR036900">
    <property type="entry name" value="A-D-PHexomutase_C_sf"/>
</dbReference>
<dbReference type="InterPro" id="IPR005845">
    <property type="entry name" value="A-D-PHexomutase_a/b/a-II"/>
</dbReference>
<feature type="domain" description="Alpha-D-phosphohexomutase alpha/beta/alpha" evidence="8">
    <location>
        <begin position="47"/>
        <end position="185"/>
    </location>
</feature>
<keyword evidence="4 7" id="KW-0479">Metal-binding</keyword>
<dbReference type="InterPro" id="IPR005846">
    <property type="entry name" value="A-D-PHexomutase_a/b/a-III"/>
</dbReference>
<dbReference type="PROSITE" id="PS00710">
    <property type="entry name" value="PGM_PMM"/>
    <property type="match status" value="1"/>
</dbReference>
<dbReference type="PANTHER" id="PTHR45745:SF1">
    <property type="entry name" value="PHOSPHOGLUCOMUTASE 2B-RELATED"/>
    <property type="match status" value="1"/>
</dbReference>
<keyword evidence="5 7" id="KW-0460">Magnesium</keyword>
<dbReference type="Pfam" id="PF02879">
    <property type="entry name" value="PGM_PMM_II"/>
    <property type="match status" value="1"/>
</dbReference>
<protein>
    <submittedName>
        <fullName evidence="11">Phosphomannomutase</fullName>
    </submittedName>
</protein>
<dbReference type="GO" id="GO:0000287">
    <property type="term" value="F:magnesium ion binding"/>
    <property type="evidence" value="ECO:0007669"/>
    <property type="project" value="InterPro"/>
</dbReference>
<dbReference type="STRING" id="1150368.SAMN02927921_00814"/>
<reference evidence="11 12" key="1">
    <citation type="submission" date="2016-11" db="EMBL/GenBank/DDBJ databases">
        <authorList>
            <person name="Jaros S."/>
            <person name="Januszkiewicz K."/>
            <person name="Wedrychowicz H."/>
        </authorList>
    </citation>
    <scope>NUCLEOTIDE SEQUENCE [LARGE SCALE GENOMIC DNA]</scope>
    <source>
        <strain evidence="11 12">CGMCC 1.12145</strain>
    </source>
</reference>
<dbReference type="GO" id="GO:0005975">
    <property type="term" value="P:carbohydrate metabolic process"/>
    <property type="evidence" value="ECO:0007669"/>
    <property type="project" value="InterPro"/>
</dbReference>
<evidence type="ECO:0000259" key="8">
    <source>
        <dbReference type="Pfam" id="PF02878"/>
    </source>
</evidence>
<evidence type="ECO:0000256" key="3">
    <source>
        <dbReference type="ARBA" id="ARBA00022553"/>
    </source>
</evidence>
<evidence type="ECO:0000256" key="6">
    <source>
        <dbReference type="ARBA" id="ARBA00023235"/>
    </source>
</evidence>
<gene>
    <name evidence="11" type="ORF">SAMN02927921_00814</name>
</gene>
<keyword evidence="3" id="KW-0597">Phosphoprotein</keyword>
<dbReference type="CDD" id="cd05799">
    <property type="entry name" value="PGM2"/>
    <property type="match status" value="1"/>
</dbReference>
<dbReference type="RefSeq" id="WP_072316082.1">
    <property type="nucleotide sequence ID" value="NZ_FPJE01000003.1"/>
</dbReference>
<evidence type="ECO:0000256" key="2">
    <source>
        <dbReference type="ARBA" id="ARBA00010231"/>
    </source>
</evidence>
<dbReference type="GO" id="GO:0006166">
    <property type="term" value="P:purine ribonucleoside salvage"/>
    <property type="evidence" value="ECO:0007669"/>
    <property type="project" value="TreeGrafter"/>
</dbReference>
<dbReference type="Pfam" id="PF02878">
    <property type="entry name" value="PGM_PMM_I"/>
    <property type="match status" value="1"/>
</dbReference>
<dbReference type="EMBL" id="FPJE01000003">
    <property type="protein sequence ID" value="SFW26371.1"/>
    <property type="molecule type" value="Genomic_DNA"/>
</dbReference>
<dbReference type="PANTHER" id="PTHR45745">
    <property type="entry name" value="PHOSPHOMANNOMUTASE 45A"/>
    <property type="match status" value="1"/>
</dbReference>
<evidence type="ECO:0000313" key="11">
    <source>
        <dbReference type="EMBL" id="SFW26371.1"/>
    </source>
</evidence>
<organism evidence="11 12">
    <name type="scientific">Sinomicrobium oceani</name>
    <dbReference type="NCBI Taxonomy" id="1150368"/>
    <lineage>
        <taxon>Bacteria</taxon>
        <taxon>Pseudomonadati</taxon>
        <taxon>Bacteroidota</taxon>
        <taxon>Flavobacteriia</taxon>
        <taxon>Flavobacteriales</taxon>
        <taxon>Flavobacteriaceae</taxon>
        <taxon>Sinomicrobium</taxon>
    </lineage>
</organism>